<protein>
    <submittedName>
        <fullName evidence="13">Myosin-IA</fullName>
    </submittedName>
</protein>
<dbReference type="EMBL" id="GBHO01036065">
    <property type="protein sequence ID" value="JAG07539.1"/>
    <property type="molecule type" value="Transcribed_RNA"/>
</dbReference>
<feature type="domain" description="Myosin motor" evidence="10">
    <location>
        <begin position="34"/>
        <end position="717"/>
    </location>
</feature>
<keyword evidence="8 9" id="KW-0009">Actin-binding</keyword>
<gene>
    <name evidence="13" type="primary">Myo31DF_0</name>
    <name evidence="12" type="synonym">Myo31DF_1</name>
    <name evidence="14" type="synonym">Myo31DF_2</name>
    <name evidence="12" type="ORF">CM83_96221</name>
    <name evidence="14" type="ORF">CM83_96226</name>
    <name evidence="13" type="ORF">CM83_96231</name>
</gene>
<name>A0A0A9YGP8_LYGHE</name>
<reference evidence="13" key="1">
    <citation type="journal article" date="2014" name="PLoS ONE">
        <title>Transcriptome-Based Identification of ABC Transporters in the Western Tarnished Plant Bug Lygus hesperus.</title>
        <authorList>
            <person name="Hull J.J."/>
            <person name="Chaney K."/>
            <person name="Geib S.M."/>
            <person name="Fabrick J.A."/>
            <person name="Brent C.S."/>
            <person name="Walsh D."/>
            <person name="Lavine L.C."/>
        </authorList>
    </citation>
    <scope>NUCLEOTIDE SEQUENCE</scope>
</reference>
<accession>A0A0A9YGP8</accession>
<dbReference type="GO" id="GO:0005886">
    <property type="term" value="C:plasma membrane"/>
    <property type="evidence" value="ECO:0007669"/>
    <property type="project" value="UniProtKB-SubCell"/>
</dbReference>
<dbReference type="GO" id="GO:0007368">
    <property type="term" value="P:determination of left/right symmetry"/>
    <property type="evidence" value="ECO:0007669"/>
    <property type="project" value="UniProtKB-ARBA"/>
</dbReference>
<proteinExistence type="inferred from homology"/>
<dbReference type="GO" id="GO:0005902">
    <property type="term" value="C:microvillus"/>
    <property type="evidence" value="ECO:0007669"/>
    <property type="project" value="TreeGrafter"/>
</dbReference>
<dbReference type="GO" id="GO:0005938">
    <property type="term" value="C:cell cortex"/>
    <property type="evidence" value="ECO:0007669"/>
    <property type="project" value="UniProtKB-ARBA"/>
</dbReference>
<dbReference type="InterPro" id="IPR036072">
    <property type="entry name" value="MYSc_Myo1"/>
</dbReference>
<feature type="non-terminal residue" evidence="13">
    <location>
        <position position="1"/>
    </location>
</feature>
<comment type="similarity">
    <text evidence="2 9">Belongs to the TRAFAC class myosin-kinesin ATPase superfamily. Myosin family.</text>
</comment>
<dbReference type="EMBL" id="GBHO01012793">
    <property type="protein sequence ID" value="JAG30811.1"/>
    <property type="molecule type" value="Transcribed_RNA"/>
</dbReference>
<evidence type="ECO:0000259" key="10">
    <source>
        <dbReference type="PROSITE" id="PS51456"/>
    </source>
</evidence>
<sequence>TAENRNLQFSILCECDRFFFVECGSREMAGQDEVGIRDFVLLDEITMPKFMDNLKKRFNAGHIYTYIGEVCVSVNPYRPLNIYGQDQIAKYKGREMFENVPHIYAIADRSHRAMRQKGRDTCVVISGESGSGKTEASKIIMKYIAAITNILQRQEIERVKNILLQSNNILETFGNAKTNRNDNSSRFGKYMDINFDFKGDPIGGHINNYLLEKSRVIMQQPGERNFHSFYQVLSVASRLPEYKTLDLNGDPKSYFYTSQGSTSPPTDTDRTNHRATIAACKTLGFTAAEIETLWKVVAAVLHLGNVTFEVNDNNEGVKVCGASVSKVSRLLQVTENELCTALTERVIAARGEVMQKMHTSVEAEYGRDALAKAIYDRLFSWIVKKVNSAIEAQEKTYRATVIGVLDIYGFEVFEANSFEQLCINYCNEKLQQLFIELVLKQEQEEYLREGIEWQNVDYFNNQVICELVERPHLGIFAIMDEACLNVGKVTDEMLLEAMDKKLDKHQHYMSRQINPLDKYLAHKTQFRIRHYAGDVVYHIAGFLDKNKDTLFQDLKRLLFSSSNPTISAMWPEGAMDITKTTKRPLTAGTLFKNSMIALVKTLASKEPFYVRCIKPNEHKTPTGIDDERVEHQVRYLGLLENVRVRRAGFAHRHRYDLFLKRYKMISRYTWPNFRGSECDGTKVLIDEKGFSNDVKYGKTKIFIKSPGTLFKLEQMRAELIPDIVILLQKQWRGALCRMRYRKMKAALKIMRCYRRFKIRSYVNQLAYTFRGAKMTRDWGKSLRWPTPPPAARSVEPVLRRMYDRWRAYMILKPYPRADWQQLRMKISAACALKGKRSSWGQDRKWEGNYLGISSENPDVAIYNTSVKNLKNTDHFNSILFSSFIVKTNRFNKCAVRGLLITEHSIYKLDVTKFKPMRSGIPIQEITGLSLSPGRDQLVVIHTNKGNDLVVTLSSTEEDRVGELVGALCTRYFQLRASELRVTVASRFPCMLGNKSKTLRVEVSQETNLASFRKDNSNNGIIYVLPPNFALKAQ</sequence>
<comment type="subcellular location">
    <subcellularLocation>
        <location evidence="1">Cell membrane</location>
        <topology evidence="1">Peripheral membrane protein</topology>
        <orientation evidence="1">Cytoplasmic side</orientation>
    </subcellularLocation>
</comment>
<dbReference type="InterPro" id="IPR027417">
    <property type="entry name" value="P-loop_NTPase"/>
</dbReference>
<dbReference type="Gene3D" id="3.40.850.10">
    <property type="entry name" value="Kinesin motor domain"/>
    <property type="match status" value="1"/>
</dbReference>
<dbReference type="GO" id="GO:0005524">
    <property type="term" value="F:ATP binding"/>
    <property type="evidence" value="ECO:0007669"/>
    <property type="project" value="UniProtKB-UniRule"/>
</dbReference>
<dbReference type="SUPFAM" id="SSF52540">
    <property type="entry name" value="P-loop containing nucleoside triphosphate hydrolases"/>
    <property type="match status" value="1"/>
</dbReference>
<dbReference type="PROSITE" id="PS51757">
    <property type="entry name" value="TH1"/>
    <property type="match status" value="1"/>
</dbReference>
<dbReference type="Gene3D" id="1.20.120.720">
    <property type="entry name" value="Myosin VI head, motor domain, U50 subdomain"/>
    <property type="match status" value="1"/>
</dbReference>
<dbReference type="GO" id="GO:0051015">
    <property type="term" value="F:actin filament binding"/>
    <property type="evidence" value="ECO:0007669"/>
    <property type="project" value="TreeGrafter"/>
</dbReference>
<keyword evidence="5" id="KW-0446">Lipid-binding</keyword>
<dbReference type="GO" id="GO:0007015">
    <property type="term" value="P:actin filament organization"/>
    <property type="evidence" value="ECO:0007669"/>
    <property type="project" value="TreeGrafter"/>
</dbReference>
<dbReference type="FunFam" id="1.20.58.530:FF:000004">
    <property type="entry name" value="Unconventional myosin ID"/>
    <property type="match status" value="1"/>
</dbReference>
<evidence type="ECO:0000256" key="6">
    <source>
        <dbReference type="ARBA" id="ARBA00023123"/>
    </source>
</evidence>
<dbReference type="Gene3D" id="1.20.5.4820">
    <property type="match status" value="1"/>
</dbReference>
<dbReference type="InterPro" id="IPR001609">
    <property type="entry name" value="Myosin_head_motor_dom-like"/>
</dbReference>
<dbReference type="GO" id="GO:0007498">
    <property type="term" value="P:mesoderm development"/>
    <property type="evidence" value="ECO:0007669"/>
    <property type="project" value="UniProtKB-ARBA"/>
</dbReference>
<keyword evidence="6 9" id="KW-0518">Myosin</keyword>
<evidence type="ECO:0000256" key="4">
    <source>
        <dbReference type="ARBA" id="ARBA00022840"/>
    </source>
</evidence>
<evidence type="ECO:0000256" key="1">
    <source>
        <dbReference type="ARBA" id="ARBA00004413"/>
    </source>
</evidence>
<evidence type="ECO:0000313" key="12">
    <source>
        <dbReference type="EMBL" id="JAG07539.1"/>
    </source>
</evidence>
<feature type="region of interest" description="Actin-binding" evidence="9">
    <location>
        <begin position="595"/>
        <end position="617"/>
    </location>
</feature>
<reference evidence="13" key="2">
    <citation type="submission" date="2014-07" db="EMBL/GenBank/DDBJ databases">
        <authorList>
            <person name="Hull J."/>
        </authorList>
    </citation>
    <scope>NUCLEOTIDE SEQUENCE</scope>
</reference>
<dbReference type="GO" id="GO:0000146">
    <property type="term" value="F:microfilament motor activity"/>
    <property type="evidence" value="ECO:0007669"/>
    <property type="project" value="TreeGrafter"/>
</dbReference>
<evidence type="ECO:0000256" key="9">
    <source>
        <dbReference type="PROSITE-ProRule" id="PRU00782"/>
    </source>
</evidence>
<dbReference type="AlphaFoldDB" id="A0A0A9YGP8"/>
<organism evidence="13">
    <name type="scientific">Lygus hesperus</name>
    <name type="common">Western plant bug</name>
    <dbReference type="NCBI Taxonomy" id="30085"/>
    <lineage>
        <taxon>Eukaryota</taxon>
        <taxon>Metazoa</taxon>
        <taxon>Ecdysozoa</taxon>
        <taxon>Arthropoda</taxon>
        <taxon>Hexapoda</taxon>
        <taxon>Insecta</taxon>
        <taxon>Pterygota</taxon>
        <taxon>Neoptera</taxon>
        <taxon>Paraneoptera</taxon>
        <taxon>Hemiptera</taxon>
        <taxon>Heteroptera</taxon>
        <taxon>Panheteroptera</taxon>
        <taxon>Cimicomorpha</taxon>
        <taxon>Miridae</taxon>
        <taxon>Mirini</taxon>
        <taxon>Lygus</taxon>
    </lineage>
</organism>
<dbReference type="GO" id="GO:0030048">
    <property type="term" value="P:actin filament-based movement"/>
    <property type="evidence" value="ECO:0007669"/>
    <property type="project" value="TreeGrafter"/>
</dbReference>
<feature type="domain" description="TH1" evidence="11">
    <location>
        <begin position="834"/>
        <end position="1026"/>
    </location>
</feature>
<keyword evidence="4 9" id="KW-0067">ATP-binding</keyword>
<dbReference type="Pfam" id="PF00063">
    <property type="entry name" value="Myosin_head"/>
    <property type="match status" value="1"/>
</dbReference>
<dbReference type="Pfam" id="PF06017">
    <property type="entry name" value="Myosin_TH1"/>
    <property type="match status" value="1"/>
</dbReference>
<dbReference type="InterPro" id="IPR036961">
    <property type="entry name" value="Kinesin_motor_dom_sf"/>
</dbReference>
<evidence type="ECO:0000256" key="2">
    <source>
        <dbReference type="ARBA" id="ARBA00008314"/>
    </source>
</evidence>
<dbReference type="InterPro" id="IPR010926">
    <property type="entry name" value="Myosin_TH1"/>
</dbReference>
<dbReference type="GO" id="GO:0006897">
    <property type="term" value="P:endocytosis"/>
    <property type="evidence" value="ECO:0007669"/>
    <property type="project" value="TreeGrafter"/>
</dbReference>
<dbReference type="GO" id="GO:0016459">
    <property type="term" value="C:myosin complex"/>
    <property type="evidence" value="ECO:0007669"/>
    <property type="project" value="UniProtKB-KW"/>
</dbReference>
<dbReference type="GO" id="GO:0048803">
    <property type="term" value="P:imaginal disc-derived male genitalia morphogenesis"/>
    <property type="evidence" value="ECO:0007669"/>
    <property type="project" value="UniProtKB-ARBA"/>
</dbReference>
<dbReference type="Gene3D" id="1.20.58.530">
    <property type="match status" value="1"/>
</dbReference>
<dbReference type="GO" id="GO:0005546">
    <property type="term" value="F:phosphatidylinositol-4,5-bisphosphate binding"/>
    <property type="evidence" value="ECO:0007669"/>
    <property type="project" value="UniProtKB-ARBA"/>
</dbReference>
<dbReference type="PRINTS" id="PR00193">
    <property type="entry name" value="MYOSINHEAVY"/>
</dbReference>
<keyword evidence="7 9" id="KW-0505">Motor protein</keyword>
<dbReference type="PROSITE" id="PS50096">
    <property type="entry name" value="IQ"/>
    <property type="match status" value="1"/>
</dbReference>
<evidence type="ECO:0000313" key="14">
    <source>
        <dbReference type="EMBL" id="JAG30842.1"/>
    </source>
</evidence>
<keyword evidence="3 9" id="KW-0547">Nucleotide-binding</keyword>
<evidence type="ECO:0000256" key="7">
    <source>
        <dbReference type="ARBA" id="ARBA00023175"/>
    </source>
</evidence>
<evidence type="ECO:0000256" key="3">
    <source>
        <dbReference type="ARBA" id="ARBA00022741"/>
    </source>
</evidence>
<dbReference type="Gene3D" id="1.10.10.820">
    <property type="match status" value="1"/>
</dbReference>
<dbReference type="PANTHER" id="PTHR13140:SF713">
    <property type="entry name" value="UNCONVENTIONAL MYOSIN ID"/>
    <property type="match status" value="1"/>
</dbReference>
<dbReference type="SMART" id="SM00242">
    <property type="entry name" value="MYSc"/>
    <property type="match status" value="1"/>
</dbReference>
<dbReference type="PROSITE" id="PS51456">
    <property type="entry name" value="MYOSIN_MOTOR"/>
    <property type="match status" value="1"/>
</dbReference>
<evidence type="ECO:0000256" key="8">
    <source>
        <dbReference type="ARBA" id="ARBA00023203"/>
    </source>
</evidence>
<evidence type="ECO:0000259" key="11">
    <source>
        <dbReference type="PROSITE" id="PS51757"/>
    </source>
</evidence>
<feature type="binding site" evidence="9">
    <location>
        <begin position="127"/>
        <end position="134"/>
    </location>
    <ligand>
        <name>ATP</name>
        <dbReference type="ChEBI" id="CHEBI:30616"/>
    </ligand>
</feature>
<dbReference type="PANTHER" id="PTHR13140">
    <property type="entry name" value="MYOSIN"/>
    <property type="match status" value="1"/>
</dbReference>
<evidence type="ECO:0000313" key="13">
    <source>
        <dbReference type="EMBL" id="JAG30811.1"/>
    </source>
</evidence>
<dbReference type="CDD" id="cd01378">
    <property type="entry name" value="MYSc_Myo1"/>
    <property type="match status" value="1"/>
</dbReference>
<evidence type="ECO:0000256" key="5">
    <source>
        <dbReference type="ARBA" id="ARBA00023121"/>
    </source>
</evidence>
<dbReference type="EMBL" id="GBHO01012762">
    <property type="protein sequence ID" value="JAG30842.1"/>
    <property type="molecule type" value="Transcribed_RNA"/>
</dbReference>